<proteinExistence type="predicted"/>
<dbReference type="Proteomes" id="UP000218824">
    <property type="component" value="Chromosome"/>
</dbReference>
<protein>
    <submittedName>
        <fullName evidence="2">Uncharacterized protein</fullName>
    </submittedName>
</protein>
<sequence length="76" mass="8238">MRIKSVLSAAALVAGLSIAGTSVANAPPYGTEQFEEWFDAGGNLVGYVHWTCDGRRETWGSRNGRLEVTRRACPEP</sequence>
<dbReference type="Pfam" id="PF19806">
    <property type="entry name" value="DUF6289"/>
    <property type="match status" value="1"/>
</dbReference>
<organism evidence="2 3">
    <name type="scientific">Lysobacter enzymogenes</name>
    <dbReference type="NCBI Taxonomy" id="69"/>
    <lineage>
        <taxon>Bacteria</taxon>
        <taxon>Pseudomonadati</taxon>
        <taxon>Pseudomonadota</taxon>
        <taxon>Gammaproteobacteria</taxon>
        <taxon>Lysobacterales</taxon>
        <taxon>Lysobacteraceae</taxon>
        <taxon>Lysobacter</taxon>
    </lineage>
</organism>
<name>A0AAU9AXP6_LYSEN</name>
<accession>A0AAU9AXP6</accession>
<dbReference type="InterPro" id="IPR046256">
    <property type="entry name" value="DUF6289"/>
</dbReference>
<evidence type="ECO:0000313" key="2">
    <source>
        <dbReference type="EMBL" id="BAV98216.1"/>
    </source>
</evidence>
<dbReference type="EMBL" id="AP014940">
    <property type="protein sequence ID" value="BAV98216.1"/>
    <property type="molecule type" value="Genomic_DNA"/>
</dbReference>
<reference evidence="2 3" key="1">
    <citation type="journal article" date="2017" name="DNA Res.">
        <title>Complete genome sequence and expression profile of the commercial lytic enzyme producer Lysobacter enzymogenes M497-1.</title>
        <authorList>
            <person name="Takami H."/>
            <person name="Toyoda A."/>
            <person name="Uchiyama I."/>
            <person name="Itoh T."/>
            <person name="Takaki Y."/>
            <person name="Arai W."/>
            <person name="Nishi S."/>
            <person name="Kawai M."/>
            <person name="Shinya K."/>
            <person name="Ikeda H."/>
        </authorList>
    </citation>
    <scope>NUCLEOTIDE SEQUENCE [LARGE SCALE GENOMIC DNA]</scope>
    <source>
        <strain evidence="2 3">M497-1</strain>
    </source>
</reference>
<dbReference type="KEGG" id="lem:LEN_2729"/>
<dbReference type="GeneID" id="83064570"/>
<keyword evidence="1" id="KW-0732">Signal</keyword>
<evidence type="ECO:0000256" key="1">
    <source>
        <dbReference type="SAM" id="SignalP"/>
    </source>
</evidence>
<feature type="chain" id="PRO_5043661520" evidence="1">
    <location>
        <begin position="27"/>
        <end position="76"/>
    </location>
</feature>
<feature type="signal peptide" evidence="1">
    <location>
        <begin position="1"/>
        <end position="26"/>
    </location>
</feature>
<dbReference type="RefSeq" id="WP_096378725.1">
    <property type="nucleotide sequence ID" value="NZ_AP014940.1"/>
</dbReference>
<evidence type="ECO:0000313" key="3">
    <source>
        <dbReference type="Proteomes" id="UP000218824"/>
    </source>
</evidence>
<dbReference type="AlphaFoldDB" id="A0AAU9AXP6"/>
<gene>
    <name evidence="2" type="ORF">LEN_2729</name>
</gene>